<dbReference type="OrthoDB" id="9778466at2"/>
<reference evidence="3" key="1">
    <citation type="submission" date="2018-11" db="EMBL/GenBank/DDBJ databases">
        <title>Complete genome sequence of Paenibacillus sp. ML311-T8.</title>
        <authorList>
            <person name="Nam Y.-D."/>
            <person name="Kang J."/>
            <person name="Chung W.-H."/>
            <person name="Park Y.S."/>
        </authorList>
    </citation>
    <scope>NUCLEOTIDE SEQUENCE [LARGE SCALE GENOMIC DNA]</scope>
    <source>
        <strain evidence="3">ML311-T8</strain>
    </source>
</reference>
<name>A0A6B8RXQ3_9BACL</name>
<feature type="domain" description="DinB-like" evidence="1">
    <location>
        <begin position="57"/>
        <end position="170"/>
    </location>
</feature>
<dbReference type="InterPro" id="IPR024775">
    <property type="entry name" value="DinB-like"/>
</dbReference>
<sequence>MDLKQREAWNENHKILTEIILKPEEHSRTIQLFLSQHALLHSSAIGNTGKLTLEDEVLANLDEKTFRNYPAATPDTKNSIAWHLWHIARIEDMTMNILIANDQQVLFTQSWYEKMNNDFSHSGNNMSEAEIAELSSRIDFHSLIAYREAVGRQTRQVLSLLKPGQFKLKVEQNRIKRLFDENAVTQNANWLTDYWSKKSIAGLILMPATRHNYLHLNKCIRIKDKFHKQIKNPL</sequence>
<dbReference type="AlphaFoldDB" id="A0A6B8RXQ3"/>
<dbReference type="Proteomes" id="UP000426246">
    <property type="component" value="Chromosome"/>
</dbReference>
<dbReference type="Pfam" id="PF12867">
    <property type="entry name" value="DinB_2"/>
    <property type="match status" value="1"/>
</dbReference>
<organism evidence="2 3">
    <name type="scientific">Paenibacillus psychroresistens</name>
    <dbReference type="NCBI Taxonomy" id="1778678"/>
    <lineage>
        <taxon>Bacteria</taxon>
        <taxon>Bacillati</taxon>
        <taxon>Bacillota</taxon>
        <taxon>Bacilli</taxon>
        <taxon>Bacillales</taxon>
        <taxon>Paenibacillaceae</taxon>
        <taxon>Paenibacillus</taxon>
    </lineage>
</organism>
<gene>
    <name evidence="2" type="ORF">EHS13_31030</name>
</gene>
<dbReference type="InterPro" id="IPR034660">
    <property type="entry name" value="DinB/YfiT-like"/>
</dbReference>
<protein>
    <submittedName>
        <fullName evidence="2">DinB family protein</fullName>
    </submittedName>
</protein>
<keyword evidence="3" id="KW-1185">Reference proteome</keyword>
<evidence type="ECO:0000259" key="1">
    <source>
        <dbReference type="Pfam" id="PF12867"/>
    </source>
</evidence>
<dbReference type="Gene3D" id="1.20.120.450">
    <property type="entry name" value="dinb family like domain"/>
    <property type="match status" value="1"/>
</dbReference>
<dbReference type="KEGG" id="ppsc:EHS13_31030"/>
<dbReference type="SUPFAM" id="SSF109854">
    <property type="entry name" value="DinB/YfiT-like putative metalloenzymes"/>
    <property type="match status" value="1"/>
</dbReference>
<evidence type="ECO:0000313" key="3">
    <source>
        <dbReference type="Proteomes" id="UP000426246"/>
    </source>
</evidence>
<evidence type="ECO:0000313" key="2">
    <source>
        <dbReference type="EMBL" id="QGR00326.1"/>
    </source>
</evidence>
<accession>A0A6B8RXQ3</accession>
<proteinExistence type="predicted"/>
<dbReference type="EMBL" id="CP034235">
    <property type="protein sequence ID" value="QGR00326.1"/>
    <property type="molecule type" value="Genomic_DNA"/>
</dbReference>